<sequence>MVNQVEASGISSQSPSFGTNQFGAGASLSGVGQINGADAANELIALNRRGVQGIINNEDPNINYGFNAPNMPNTAVTGAAAGNQRLGGSAILPSHVVRAGTSYNVVITKTVNSDHGNVVEGRIVGGPFSGATVYGQLIPQGRNAGVLFSGLQKTNARTPIIPLSARAVSLEGNQGVAQVKYHYAQNYTHMALTSALRGYGDAYANSGTRTTIERSDGTVITNSDGKNTRREVEANIAREFANRLQQDTAHLGNRQPTYIIPAGTVVQMRFSQDWDTTQVSNAILQ</sequence>
<organism evidence="1 2">
    <name type="scientific">Moraxella catarrhalis</name>
    <name type="common">Branhamella catarrhalis</name>
    <dbReference type="NCBI Taxonomy" id="480"/>
    <lineage>
        <taxon>Bacteria</taxon>
        <taxon>Pseudomonadati</taxon>
        <taxon>Pseudomonadota</taxon>
        <taxon>Gammaproteobacteria</taxon>
        <taxon>Moraxellales</taxon>
        <taxon>Moraxellaceae</taxon>
        <taxon>Moraxella</taxon>
    </lineage>
</organism>
<evidence type="ECO:0000313" key="2">
    <source>
        <dbReference type="Proteomes" id="UP000078295"/>
    </source>
</evidence>
<dbReference type="Proteomes" id="UP000078295">
    <property type="component" value="Unassembled WGS sequence"/>
</dbReference>
<dbReference type="AlphaFoldDB" id="A0AB36DQF7"/>
<gene>
    <name evidence="1" type="ORF">AO370_0449</name>
</gene>
<proteinExistence type="predicted"/>
<dbReference type="EMBL" id="LXHQ01000017">
    <property type="protein sequence ID" value="OAV26995.1"/>
    <property type="molecule type" value="Genomic_DNA"/>
</dbReference>
<name>A0AB36DQF7_MORCA</name>
<reference evidence="1 2" key="1">
    <citation type="journal article" date="2016" name="Genome Biol. Evol.">
        <title>Comparative Genomic Analyses of the Moraxella catarrhalis Serosensitive and Seroresistant Lineages Demonstrate Their Independent Evolution.</title>
        <authorList>
            <person name="Earl J.P."/>
            <person name="de Vries S.P."/>
            <person name="Ahmed A."/>
            <person name="Powell E."/>
            <person name="Schultz M.P."/>
            <person name="Hermans P.W."/>
            <person name="Hill D.J."/>
            <person name="Zhou Z."/>
            <person name="Constantinidou C.I."/>
            <person name="Hu F.Z."/>
            <person name="Bootsma H.J."/>
            <person name="Ehrlich G.D."/>
        </authorList>
    </citation>
    <scope>NUCLEOTIDE SEQUENCE [LARGE SCALE GENOMIC DNA]</scope>
    <source>
        <strain evidence="1 2">F23</strain>
    </source>
</reference>
<comment type="caution">
    <text evidence="1">The sequence shown here is derived from an EMBL/GenBank/DDBJ whole genome shotgun (WGS) entry which is preliminary data.</text>
</comment>
<accession>A0AB36DQF7</accession>
<evidence type="ECO:0000313" key="1">
    <source>
        <dbReference type="EMBL" id="OAV26995.1"/>
    </source>
</evidence>
<protein>
    <submittedName>
        <fullName evidence="1">Uncharacterized protein</fullName>
    </submittedName>
</protein>
<dbReference type="RefSeq" id="WP_064602458.1">
    <property type="nucleotide sequence ID" value="NZ_JAABLA010000015.1"/>
</dbReference>